<keyword evidence="5" id="KW-1185">Reference proteome</keyword>
<protein>
    <submittedName>
        <fullName evidence="4">DNA-binding transcriptional MerR regulator</fullName>
    </submittedName>
</protein>
<dbReference type="AlphaFoldDB" id="A0A7Y9I5D1"/>
<evidence type="ECO:0000313" key="5">
    <source>
        <dbReference type="Proteomes" id="UP000569914"/>
    </source>
</evidence>
<dbReference type="SMART" id="SM00422">
    <property type="entry name" value="HTH_MERR"/>
    <property type="match status" value="1"/>
</dbReference>
<dbReference type="PANTHER" id="PTHR30204">
    <property type="entry name" value="REDOX-CYCLING DRUG-SENSING TRANSCRIPTIONAL ACTIVATOR SOXR"/>
    <property type="match status" value="1"/>
</dbReference>
<evidence type="ECO:0000256" key="2">
    <source>
        <dbReference type="SAM" id="MobiDB-lite"/>
    </source>
</evidence>
<evidence type="ECO:0000259" key="3">
    <source>
        <dbReference type="PROSITE" id="PS50937"/>
    </source>
</evidence>
<dbReference type="RefSeq" id="WP_179749678.1">
    <property type="nucleotide sequence ID" value="NZ_JACCBU010000001.1"/>
</dbReference>
<keyword evidence="1 4" id="KW-0238">DNA-binding</keyword>
<accession>A0A7Y9I5D1</accession>
<dbReference type="SUPFAM" id="SSF46955">
    <property type="entry name" value="Putative DNA-binding domain"/>
    <property type="match status" value="1"/>
</dbReference>
<evidence type="ECO:0000313" key="4">
    <source>
        <dbReference type="EMBL" id="NYE70315.1"/>
    </source>
</evidence>
<proteinExistence type="predicted"/>
<reference evidence="4 5" key="1">
    <citation type="submission" date="2020-07" db="EMBL/GenBank/DDBJ databases">
        <title>Sequencing the genomes of 1000 actinobacteria strains.</title>
        <authorList>
            <person name="Klenk H.-P."/>
        </authorList>
    </citation>
    <scope>NUCLEOTIDE SEQUENCE [LARGE SCALE GENOMIC DNA]</scope>
    <source>
        <strain evidence="4 5">DSM 22083</strain>
    </source>
</reference>
<dbReference type="Proteomes" id="UP000569914">
    <property type="component" value="Unassembled WGS sequence"/>
</dbReference>
<name>A0A7Y9I5D1_9ACTN</name>
<dbReference type="InterPro" id="IPR047057">
    <property type="entry name" value="MerR_fam"/>
</dbReference>
<dbReference type="Gene3D" id="1.10.1660.10">
    <property type="match status" value="1"/>
</dbReference>
<dbReference type="PROSITE" id="PS50937">
    <property type="entry name" value="HTH_MERR_2"/>
    <property type="match status" value="1"/>
</dbReference>
<dbReference type="InterPro" id="IPR009061">
    <property type="entry name" value="DNA-bd_dom_put_sf"/>
</dbReference>
<feature type="region of interest" description="Disordered" evidence="2">
    <location>
        <begin position="1"/>
        <end position="24"/>
    </location>
</feature>
<dbReference type="Pfam" id="PF13411">
    <property type="entry name" value="MerR_1"/>
    <property type="match status" value="1"/>
</dbReference>
<organism evidence="4 5">
    <name type="scientific">Microlunatus parietis</name>
    <dbReference type="NCBI Taxonomy" id="682979"/>
    <lineage>
        <taxon>Bacteria</taxon>
        <taxon>Bacillati</taxon>
        <taxon>Actinomycetota</taxon>
        <taxon>Actinomycetes</taxon>
        <taxon>Propionibacteriales</taxon>
        <taxon>Propionibacteriaceae</taxon>
        <taxon>Microlunatus</taxon>
    </lineage>
</organism>
<feature type="domain" description="HTH merR-type" evidence="3">
    <location>
        <begin position="21"/>
        <end position="87"/>
    </location>
</feature>
<dbReference type="EMBL" id="JACCBU010000001">
    <property type="protein sequence ID" value="NYE70315.1"/>
    <property type="molecule type" value="Genomic_DNA"/>
</dbReference>
<comment type="caution">
    <text evidence="4">The sequence shown here is derived from an EMBL/GenBank/DDBJ whole genome shotgun (WGS) entry which is preliminary data.</text>
</comment>
<dbReference type="GO" id="GO:0003700">
    <property type="term" value="F:DNA-binding transcription factor activity"/>
    <property type="evidence" value="ECO:0007669"/>
    <property type="project" value="InterPro"/>
</dbReference>
<dbReference type="InterPro" id="IPR000551">
    <property type="entry name" value="MerR-type_HTH_dom"/>
</dbReference>
<dbReference type="GO" id="GO:0003677">
    <property type="term" value="F:DNA binding"/>
    <property type="evidence" value="ECO:0007669"/>
    <property type="project" value="UniProtKB-KW"/>
</dbReference>
<dbReference type="CDD" id="cd01109">
    <property type="entry name" value="HTH_YyaN"/>
    <property type="match status" value="1"/>
</dbReference>
<gene>
    <name evidence="4" type="ORF">BKA15_001644</name>
</gene>
<dbReference type="PROSITE" id="PS00552">
    <property type="entry name" value="HTH_MERR_1"/>
    <property type="match status" value="1"/>
</dbReference>
<evidence type="ECO:0000256" key="1">
    <source>
        <dbReference type="ARBA" id="ARBA00023125"/>
    </source>
</evidence>
<dbReference type="PANTHER" id="PTHR30204:SF98">
    <property type="entry name" value="HTH-TYPE TRANSCRIPTIONAL REGULATOR ADHR"/>
    <property type="match status" value="1"/>
</dbReference>
<sequence>MDDETSGVPDLDPGTDGPLAIGQVSAPTGLSIDTLRWYEREGLLDQVPRDSAGRRQFDRRDLKRLVLLIRLRATRIPVVEMHRYAELVRGGPSTDVDRALVLEAHRDRAQAHIADLQRDPELINRKISSCRRAPAVTEA</sequence>
<dbReference type="PRINTS" id="PR00040">
    <property type="entry name" value="HTHMERR"/>
</dbReference>